<sequence>MPIVIIVAFRDFRDEEYFVRKEVLEKAGVKVKTASNQKDVAFGADGGEAKVDLLVSEINPTDFDAVVFVGGPGCLKNLDNEASYKIAKETINQGKVLSAICISSVILAKAGVLEGKRATVWTSLMDKSAAKILEENGAIYQDEPVVIDGKLITAVGPMAAQEFGEAIVEVLTEE</sequence>
<evidence type="ECO:0000313" key="2">
    <source>
        <dbReference type="EMBL" id="PIQ98470.1"/>
    </source>
</evidence>
<gene>
    <name evidence="2" type="ORF">COV64_01165</name>
</gene>
<dbReference type="GO" id="GO:0005737">
    <property type="term" value="C:cytoplasm"/>
    <property type="evidence" value="ECO:0007669"/>
    <property type="project" value="TreeGrafter"/>
</dbReference>
<dbReference type="InterPro" id="IPR050325">
    <property type="entry name" value="Prot/Nucl_acid_deglycase"/>
</dbReference>
<dbReference type="CDD" id="cd03135">
    <property type="entry name" value="GATase1_DJ-1"/>
    <property type="match status" value="1"/>
</dbReference>
<dbReference type="InterPro" id="IPR029062">
    <property type="entry name" value="Class_I_gatase-like"/>
</dbReference>
<reference evidence="2 3" key="1">
    <citation type="submission" date="2017-09" db="EMBL/GenBank/DDBJ databases">
        <title>Depth-based differentiation of microbial function through sediment-hosted aquifers and enrichment of novel symbionts in the deep terrestrial subsurface.</title>
        <authorList>
            <person name="Probst A.J."/>
            <person name="Ladd B."/>
            <person name="Jarett J.K."/>
            <person name="Geller-Mcgrath D.E."/>
            <person name="Sieber C.M."/>
            <person name="Emerson J.B."/>
            <person name="Anantharaman K."/>
            <person name="Thomas B.C."/>
            <person name="Malmstrom R."/>
            <person name="Stieglmeier M."/>
            <person name="Klingl A."/>
            <person name="Woyke T."/>
            <person name="Ryan C.M."/>
            <person name="Banfield J.F."/>
        </authorList>
    </citation>
    <scope>NUCLEOTIDE SEQUENCE [LARGE SCALE GENOMIC DNA]</scope>
    <source>
        <strain evidence="2">CG11_big_fil_rev_8_21_14_0_20_39_9</strain>
    </source>
</reference>
<dbReference type="Gene3D" id="3.40.50.880">
    <property type="match status" value="1"/>
</dbReference>
<dbReference type="AlphaFoldDB" id="A0A2H0MP96"/>
<dbReference type="SUPFAM" id="SSF52317">
    <property type="entry name" value="Class I glutamine amidotransferase-like"/>
    <property type="match status" value="1"/>
</dbReference>
<feature type="domain" description="DJ-1/PfpI" evidence="1">
    <location>
        <begin position="4"/>
        <end position="169"/>
    </location>
</feature>
<evidence type="ECO:0000259" key="1">
    <source>
        <dbReference type="Pfam" id="PF01965"/>
    </source>
</evidence>
<dbReference type="EMBL" id="PCWI01000028">
    <property type="protein sequence ID" value="PIQ98470.1"/>
    <property type="molecule type" value="Genomic_DNA"/>
</dbReference>
<organism evidence="2 3">
    <name type="scientific">Candidatus Nealsonbacteria bacterium CG11_big_fil_rev_8_21_14_0_20_39_9</name>
    <dbReference type="NCBI Taxonomy" id="1974715"/>
    <lineage>
        <taxon>Bacteria</taxon>
        <taxon>Candidatus Nealsoniibacteriota</taxon>
    </lineage>
</organism>
<dbReference type="PANTHER" id="PTHR48094:SF12">
    <property type="entry name" value="PARKINSON DISEASE PROTEIN 7 HOMOLOG"/>
    <property type="match status" value="1"/>
</dbReference>
<comment type="caution">
    <text evidence="2">The sequence shown here is derived from an EMBL/GenBank/DDBJ whole genome shotgun (WGS) entry which is preliminary data.</text>
</comment>
<accession>A0A2H0MP96</accession>
<dbReference type="Proteomes" id="UP000229381">
    <property type="component" value="Unassembled WGS sequence"/>
</dbReference>
<protein>
    <recommendedName>
        <fullName evidence="1">DJ-1/PfpI domain-containing protein</fullName>
    </recommendedName>
</protein>
<dbReference type="Pfam" id="PF01965">
    <property type="entry name" value="DJ-1_PfpI"/>
    <property type="match status" value="1"/>
</dbReference>
<dbReference type="PANTHER" id="PTHR48094">
    <property type="entry name" value="PROTEIN/NUCLEIC ACID DEGLYCASE DJ-1-RELATED"/>
    <property type="match status" value="1"/>
</dbReference>
<evidence type="ECO:0000313" key="3">
    <source>
        <dbReference type="Proteomes" id="UP000229381"/>
    </source>
</evidence>
<dbReference type="InterPro" id="IPR002818">
    <property type="entry name" value="DJ-1/PfpI"/>
</dbReference>
<name>A0A2H0MP96_9BACT</name>
<proteinExistence type="predicted"/>